<organism evidence="2 3">
    <name type="scientific">Haloarcula rubra</name>
    <dbReference type="NCBI Taxonomy" id="2487747"/>
    <lineage>
        <taxon>Archaea</taxon>
        <taxon>Methanobacteriati</taxon>
        <taxon>Methanobacteriota</taxon>
        <taxon>Stenosarchaea group</taxon>
        <taxon>Halobacteria</taxon>
        <taxon>Halobacteriales</taxon>
        <taxon>Haloarculaceae</taxon>
        <taxon>Haloarcula</taxon>
    </lineage>
</organism>
<evidence type="ECO:0000256" key="1">
    <source>
        <dbReference type="SAM" id="MobiDB-lite"/>
    </source>
</evidence>
<feature type="region of interest" description="Disordered" evidence="1">
    <location>
        <begin position="177"/>
        <end position="196"/>
    </location>
</feature>
<dbReference type="EMBL" id="RKLR01000019">
    <property type="protein sequence ID" value="MBX0325808.1"/>
    <property type="molecule type" value="Genomic_DNA"/>
</dbReference>
<sequence length="248" mass="27270">MFHYENFTNELEQEGRVETALIGLRYVGTNSSVSPNQARQQGGWPGTQPFQAGDVVERDEDGTVIEREPGPMQIGLNPDWLDDTVEGGSLAGLEALPDIEVVYDEAELAQAMLDANYLPPDVFGSPGDQTGGQRTAPDFEIREAVFEFFDELEDRGSGPGSHQMYREQLADIAGVDLAGEDDSPTDSQRSQQYVDDHTRAELKDAVDELREGPEDISLQNGKSDFAEWLAKQDAADVRAALEDDDSEE</sequence>
<evidence type="ECO:0000313" key="2">
    <source>
        <dbReference type="EMBL" id="MBX0325808.1"/>
    </source>
</evidence>
<feature type="region of interest" description="Disordered" evidence="1">
    <location>
        <begin position="32"/>
        <end position="52"/>
    </location>
</feature>
<gene>
    <name evidence="2" type="ORF">EGH21_22580</name>
</gene>
<protein>
    <submittedName>
        <fullName evidence="2">Uncharacterized protein</fullName>
    </submittedName>
</protein>
<dbReference type="RefSeq" id="WP_220620667.1">
    <property type="nucleotide sequence ID" value="NZ_RKLR01000019.1"/>
</dbReference>
<name>A0AAW4PVU2_9EURY</name>
<proteinExistence type="predicted"/>
<evidence type="ECO:0000313" key="3">
    <source>
        <dbReference type="Proteomes" id="UP001430377"/>
    </source>
</evidence>
<dbReference type="Proteomes" id="UP001430377">
    <property type="component" value="Unassembled WGS sequence"/>
</dbReference>
<keyword evidence="3" id="KW-1185">Reference proteome</keyword>
<comment type="caution">
    <text evidence="2">The sequence shown here is derived from an EMBL/GenBank/DDBJ whole genome shotgun (WGS) entry which is preliminary data.</text>
</comment>
<accession>A0AAW4PVU2</accession>
<dbReference type="AlphaFoldDB" id="A0AAW4PVU2"/>
<reference evidence="2 3" key="1">
    <citation type="submission" date="2021-06" db="EMBL/GenBank/DDBJ databases">
        <title>Halomicroarcula sp. a new haloarchaeum isolated from saline soil.</title>
        <authorList>
            <person name="Duran-Viseras A."/>
            <person name="Sanchez-Porro C."/>
            <person name="Ventosa A."/>
        </authorList>
    </citation>
    <scope>NUCLEOTIDE SEQUENCE [LARGE SCALE GENOMIC DNA]</scope>
    <source>
        <strain evidence="2 3">F13</strain>
    </source>
</reference>